<reference evidence="1 2" key="1">
    <citation type="submission" date="2017-04" db="EMBL/GenBank/DDBJ databases">
        <title>A new member of the family Flavobacteriaceae isolated from ascidians.</title>
        <authorList>
            <person name="Chen L."/>
        </authorList>
    </citation>
    <scope>NUCLEOTIDE SEQUENCE [LARGE SCALE GENOMIC DNA]</scope>
    <source>
        <strain evidence="1 2">HQA918</strain>
    </source>
</reference>
<comment type="caution">
    <text evidence="1">The sequence shown here is derived from an EMBL/GenBank/DDBJ whole genome shotgun (WGS) entry which is preliminary data.</text>
</comment>
<dbReference type="EMBL" id="NBWU01000002">
    <property type="protein sequence ID" value="PCE64960.1"/>
    <property type="molecule type" value="Genomic_DNA"/>
</dbReference>
<protein>
    <submittedName>
        <fullName evidence="1">Uncharacterized protein</fullName>
    </submittedName>
</protein>
<accession>A0A2A4GAF8</accession>
<organism evidence="1 2">
    <name type="scientific">Sediminicola luteus</name>
    <dbReference type="NCBI Taxonomy" id="319238"/>
    <lineage>
        <taxon>Bacteria</taxon>
        <taxon>Pseudomonadati</taxon>
        <taxon>Bacteroidota</taxon>
        <taxon>Flavobacteriia</taxon>
        <taxon>Flavobacteriales</taxon>
        <taxon>Flavobacteriaceae</taxon>
        <taxon>Sediminicola</taxon>
    </lineage>
</organism>
<evidence type="ECO:0000313" key="1">
    <source>
        <dbReference type="EMBL" id="PCE64960.1"/>
    </source>
</evidence>
<gene>
    <name evidence="1" type="ORF">B7P33_07320</name>
</gene>
<sequence length="127" mass="14926">MKNETLLLTESTLNFRKEHPEMIQLWEKQIVKDTCNPDLHFCLYALEDYIKLRAQLIACEYLYEFAINAHIIHADWQSIYVQNGHTDAEAVEFANQEILQIYASINQNPLSEKDKVVLEILDRESNQ</sequence>
<keyword evidence="2" id="KW-1185">Reference proteome</keyword>
<dbReference type="Proteomes" id="UP000219559">
    <property type="component" value="Unassembled WGS sequence"/>
</dbReference>
<evidence type="ECO:0000313" key="2">
    <source>
        <dbReference type="Proteomes" id="UP000219559"/>
    </source>
</evidence>
<name>A0A2A4GAF8_9FLAO</name>
<dbReference type="RefSeq" id="WP_097440239.1">
    <property type="nucleotide sequence ID" value="NZ_KZ300476.1"/>
</dbReference>
<dbReference type="OrthoDB" id="1177977at2"/>
<dbReference type="AlphaFoldDB" id="A0A2A4GAF8"/>
<proteinExistence type="predicted"/>